<dbReference type="PROSITE" id="PS50879">
    <property type="entry name" value="RNASE_H_1"/>
    <property type="match status" value="1"/>
</dbReference>
<dbReference type="Proteomes" id="UP001190700">
    <property type="component" value="Unassembled WGS sequence"/>
</dbReference>
<evidence type="ECO:0000313" key="4">
    <source>
        <dbReference type="Proteomes" id="UP001190700"/>
    </source>
</evidence>
<dbReference type="InterPro" id="IPR012337">
    <property type="entry name" value="RNaseH-like_sf"/>
</dbReference>
<evidence type="ECO:0000259" key="2">
    <source>
        <dbReference type="PROSITE" id="PS50879"/>
    </source>
</evidence>
<gene>
    <name evidence="3" type="ORF">CYMTET_29688</name>
</gene>
<feature type="region of interest" description="Disordered" evidence="1">
    <location>
        <begin position="197"/>
        <end position="221"/>
    </location>
</feature>
<dbReference type="GO" id="GO:0003676">
    <property type="term" value="F:nucleic acid binding"/>
    <property type="evidence" value="ECO:0007669"/>
    <property type="project" value="InterPro"/>
</dbReference>
<protein>
    <recommendedName>
        <fullName evidence="2">RNase H type-1 domain-containing protein</fullName>
    </recommendedName>
</protein>
<reference evidence="3 4" key="1">
    <citation type="journal article" date="2015" name="Genome Biol. Evol.">
        <title>Comparative Genomics of a Bacterivorous Green Alga Reveals Evolutionary Causalities and Consequences of Phago-Mixotrophic Mode of Nutrition.</title>
        <authorList>
            <person name="Burns J.A."/>
            <person name="Paasch A."/>
            <person name="Narechania A."/>
            <person name="Kim E."/>
        </authorList>
    </citation>
    <scope>NUCLEOTIDE SEQUENCE [LARGE SCALE GENOMIC DNA]</scope>
    <source>
        <strain evidence="3 4">PLY_AMNH</strain>
    </source>
</reference>
<sequence length="285" mass="32737">MERHTHRDLLYAILCTVEALQDALVEVEILKVKAHVGIAGNEQADKVAKQACKDGEYVQPWDNDETLLLQAMATDQDGVRCLLKGGSAVQKHVTKRIRDMSAGEPAVQRWNRTLTGEPTGWARTAPPNTRAAQRTQEQELEDMLELEREEQDDMGQDLQEGEDDALMDMMEQPMAEATAEDVAREHRHQMTIQEEEHREMLEDPRPRTNWGESRARRKEATLRRRRVTIPKQAGRADEWLNNHMKELVGDKPIHKLSNEHWKQATFAERKNDTQVQKWGPAATKL</sequence>
<feature type="region of interest" description="Disordered" evidence="1">
    <location>
        <begin position="116"/>
        <end position="139"/>
    </location>
</feature>
<feature type="compositionally biased region" description="Basic and acidic residues" evidence="1">
    <location>
        <begin position="197"/>
        <end position="206"/>
    </location>
</feature>
<dbReference type="GO" id="GO:0004523">
    <property type="term" value="F:RNA-DNA hybrid ribonuclease activity"/>
    <property type="evidence" value="ECO:0007669"/>
    <property type="project" value="InterPro"/>
</dbReference>
<dbReference type="Gene3D" id="3.30.420.10">
    <property type="entry name" value="Ribonuclease H-like superfamily/Ribonuclease H"/>
    <property type="match status" value="1"/>
</dbReference>
<dbReference type="AlphaFoldDB" id="A0AAE0FKK7"/>
<feature type="domain" description="RNase H type-1" evidence="2">
    <location>
        <begin position="1"/>
        <end position="53"/>
    </location>
</feature>
<keyword evidence="4" id="KW-1185">Reference proteome</keyword>
<evidence type="ECO:0000256" key="1">
    <source>
        <dbReference type="SAM" id="MobiDB-lite"/>
    </source>
</evidence>
<organism evidence="3 4">
    <name type="scientific">Cymbomonas tetramitiformis</name>
    <dbReference type="NCBI Taxonomy" id="36881"/>
    <lineage>
        <taxon>Eukaryota</taxon>
        <taxon>Viridiplantae</taxon>
        <taxon>Chlorophyta</taxon>
        <taxon>Pyramimonadophyceae</taxon>
        <taxon>Pyramimonadales</taxon>
        <taxon>Pyramimonadaceae</taxon>
        <taxon>Cymbomonas</taxon>
    </lineage>
</organism>
<evidence type="ECO:0000313" key="3">
    <source>
        <dbReference type="EMBL" id="KAK3261402.1"/>
    </source>
</evidence>
<accession>A0AAE0FKK7</accession>
<dbReference type="InterPro" id="IPR036397">
    <property type="entry name" value="RNaseH_sf"/>
</dbReference>
<name>A0AAE0FKK7_9CHLO</name>
<comment type="caution">
    <text evidence="3">The sequence shown here is derived from an EMBL/GenBank/DDBJ whole genome shotgun (WGS) entry which is preliminary data.</text>
</comment>
<dbReference type="InterPro" id="IPR002156">
    <property type="entry name" value="RNaseH_domain"/>
</dbReference>
<dbReference type="EMBL" id="LGRX02016926">
    <property type="protein sequence ID" value="KAK3261402.1"/>
    <property type="molecule type" value="Genomic_DNA"/>
</dbReference>
<feature type="compositionally biased region" description="Polar residues" evidence="1">
    <location>
        <begin position="126"/>
        <end position="135"/>
    </location>
</feature>
<dbReference type="SUPFAM" id="SSF53098">
    <property type="entry name" value="Ribonuclease H-like"/>
    <property type="match status" value="1"/>
</dbReference>
<proteinExistence type="predicted"/>